<sequence>MDSRDLRPLQRKDRKKDIFSGNSRPFSMTNKGLHISLPLIAEQNSGKILYLAPLKCCWINEKGNAEGYPTILLEKENEGNDSYRRVNAFGKVKMRTWVYFKQASYTGDLLRLSYFQIQDAIRVSDGLVKNYIYVKEANRGGPSKLSTPLQVRYPFSITAPSLCDHGFEVTEQAPRNLIWEDSTKHEIDMLLRCIHGVVGGVRFLNKISGESIVLAIIIETGRLPGVLLVTLTPNSNMALDDITRTLYELCIGTASNTGGTGLDGSNSTTDSTAAGKDQFLPSSELSVDEAKQFHVKMPPLDRISRELGNGKSVSASLKHEITEDGLKRFIISMDIDLGGQLPWPAPFWTEELLLSLETKKTKVDEQNLGNQTFEEIEMRHPR</sequence>
<protein>
    <submittedName>
        <fullName evidence="2">Uncharacterized protein</fullName>
    </submittedName>
</protein>
<dbReference type="Proteomes" id="UP000235786">
    <property type="component" value="Unassembled WGS sequence"/>
</dbReference>
<feature type="region of interest" description="Disordered" evidence="1">
    <location>
        <begin position="1"/>
        <end position="23"/>
    </location>
</feature>
<dbReference type="AlphaFoldDB" id="A0A2J6QSW6"/>
<evidence type="ECO:0000313" key="2">
    <source>
        <dbReference type="EMBL" id="PMD29347.1"/>
    </source>
</evidence>
<gene>
    <name evidence="2" type="ORF">L207DRAFT_538951</name>
</gene>
<dbReference type="OrthoDB" id="3564133at2759"/>
<reference evidence="2 3" key="1">
    <citation type="submission" date="2016-04" db="EMBL/GenBank/DDBJ databases">
        <title>A degradative enzymes factory behind the ericoid mycorrhizal symbiosis.</title>
        <authorList>
            <consortium name="DOE Joint Genome Institute"/>
            <person name="Martino E."/>
            <person name="Morin E."/>
            <person name="Grelet G."/>
            <person name="Kuo A."/>
            <person name="Kohler A."/>
            <person name="Daghino S."/>
            <person name="Barry K."/>
            <person name="Choi C."/>
            <person name="Cichocki N."/>
            <person name="Clum A."/>
            <person name="Copeland A."/>
            <person name="Hainaut M."/>
            <person name="Haridas S."/>
            <person name="Labutti K."/>
            <person name="Lindquist E."/>
            <person name="Lipzen A."/>
            <person name="Khouja H.-R."/>
            <person name="Murat C."/>
            <person name="Ohm R."/>
            <person name="Olson A."/>
            <person name="Spatafora J."/>
            <person name="Veneault-Fourrey C."/>
            <person name="Henrissat B."/>
            <person name="Grigoriev I."/>
            <person name="Martin F."/>
            <person name="Perotto S."/>
        </authorList>
    </citation>
    <scope>NUCLEOTIDE SEQUENCE [LARGE SCALE GENOMIC DNA]</scope>
    <source>
        <strain evidence="2 3">F</strain>
    </source>
</reference>
<proteinExistence type="predicted"/>
<feature type="compositionally biased region" description="Basic and acidic residues" evidence="1">
    <location>
        <begin position="1"/>
        <end position="18"/>
    </location>
</feature>
<organism evidence="2 3">
    <name type="scientific">Hyaloscypha variabilis (strain UAMH 11265 / GT02V1 / F)</name>
    <name type="common">Meliniomyces variabilis</name>
    <dbReference type="NCBI Taxonomy" id="1149755"/>
    <lineage>
        <taxon>Eukaryota</taxon>
        <taxon>Fungi</taxon>
        <taxon>Dikarya</taxon>
        <taxon>Ascomycota</taxon>
        <taxon>Pezizomycotina</taxon>
        <taxon>Leotiomycetes</taxon>
        <taxon>Helotiales</taxon>
        <taxon>Hyaloscyphaceae</taxon>
        <taxon>Hyaloscypha</taxon>
        <taxon>Hyaloscypha variabilis</taxon>
    </lineage>
</organism>
<evidence type="ECO:0000256" key="1">
    <source>
        <dbReference type="SAM" id="MobiDB-lite"/>
    </source>
</evidence>
<accession>A0A2J6QSW6</accession>
<evidence type="ECO:0000313" key="3">
    <source>
        <dbReference type="Proteomes" id="UP000235786"/>
    </source>
</evidence>
<name>A0A2J6QSW6_HYAVF</name>
<dbReference type="EMBL" id="KZ613975">
    <property type="protein sequence ID" value="PMD29347.1"/>
    <property type="molecule type" value="Genomic_DNA"/>
</dbReference>
<keyword evidence="3" id="KW-1185">Reference proteome</keyword>